<protein>
    <submittedName>
        <fullName evidence="3">Uncharacterized protein</fullName>
    </submittedName>
</protein>
<evidence type="ECO:0000256" key="2">
    <source>
        <dbReference type="SAM" id="MobiDB-lite"/>
    </source>
</evidence>
<dbReference type="EMBL" id="KZ288417">
    <property type="protein sequence ID" value="PBC26023.1"/>
    <property type="molecule type" value="Genomic_DNA"/>
</dbReference>
<dbReference type="PANTHER" id="PTHR34649:SF1">
    <property type="entry name" value="CILIA- AND FLAGELLA-ASSOCIATED PROTEIN 99"/>
    <property type="match status" value="1"/>
</dbReference>
<accession>A0A2A3E2Q3</accession>
<gene>
    <name evidence="3" type="ORF">APICC_01497</name>
</gene>
<keyword evidence="4" id="KW-1185">Reference proteome</keyword>
<evidence type="ECO:0000313" key="4">
    <source>
        <dbReference type="Proteomes" id="UP000242457"/>
    </source>
</evidence>
<dbReference type="Proteomes" id="UP000242457">
    <property type="component" value="Unassembled WGS sequence"/>
</dbReference>
<evidence type="ECO:0000313" key="3">
    <source>
        <dbReference type="EMBL" id="PBC26023.1"/>
    </source>
</evidence>
<proteinExistence type="predicted"/>
<dbReference type="AlphaFoldDB" id="A0A2A3E2Q3"/>
<feature type="coiled-coil region" evidence="1">
    <location>
        <begin position="79"/>
        <end position="135"/>
    </location>
</feature>
<dbReference type="PANTHER" id="PTHR34649">
    <property type="entry name" value="CILIA- AND FLAGELLA-ASSOCIATED PROTEIN 99"/>
    <property type="match status" value="1"/>
</dbReference>
<organism evidence="3 4">
    <name type="scientific">Apis cerana cerana</name>
    <name type="common">Oriental honeybee</name>
    <dbReference type="NCBI Taxonomy" id="94128"/>
    <lineage>
        <taxon>Eukaryota</taxon>
        <taxon>Metazoa</taxon>
        <taxon>Ecdysozoa</taxon>
        <taxon>Arthropoda</taxon>
        <taxon>Hexapoda</taxon>
        <taxon>Insecta</taxon>
        <taxon>Pterygota</taxon>
        <taxon>Neoptera</taxon>
        <taxon>Endopterygota</taxon>
        <taxon>Hymenoptera</taxon>
        <taxon>Apocrita</taxon>
        <taxon>Aculeata</taxon>
        <taxon>Apoidea</taxon>
        <taxon>Anthophila</taxon>
        <taxon>Apidae</taxon>
        <taxon>Apis</taxon>
    </lineage>
</organism>
<feature type="region of interest" description="Disordered" evidence="2">
    <location>
        <begin position="1"/>
        <end position="25"/>
    </location>
</feature>
<sequence length="219" mass="25779">MFVKEKESLFSSSEETDIPEDQNKISPKGTIWKKIKDDVSSGRPIHNIFKDVAGLTGYAKKNIIKSTKQKIYEKLEKWRENHNKEVMEMVEKCREIEQASRIAFNIMIDEKKQKAAEVTKESRQLKTQLIKQRENEIQRKIKLIQEIRTIQSLRELPFKDFDPTETNGFGLLCEIYDKSLSKPQQQFQHITSSKIDALRKKVEERKALRLEKKGDRKLI</sequence>
<evidence type="ECO:0000256" key="1">
    <source>
        <dbReference type="SAM" id="Coils"/>
    </source>
</evidence>
<dbReference type="OrthoDB" id="10262255at2759"/>
<reference evidence="3 4" key="1">
    <citation type="submission" date="2014-07" db="EMBL/GenBank/DDBJ databases">
        <title>Genomic and transcriptomic analysis on Apis cerana provide comprehensive insights into honey bee biology.</title>
        <authorList>
            <person name="Diao Q."/>
            <person name="Sun L."/>
            <person name="Zheng H."/>
            <person name="Zheng H."/>
            <person name="Xu S."/>
            <person name="Wang S."/>
            <person name="Zeng Z."/>
            <person name="Hu F."/>
            <person name="Su S."/>
            <person name="Wu J."/>
        </authorList>
    </citation>
    <scope>NUCLEOTIDE SEQUENCE [LARGE SCALE GENOMIC DNA]</scope>
    <source>
        <tissue evidence="3">Pupae without intestine</tissue>
    </source>
</reference>
<dbReference type="InterPro" id="IPR039341">
    <property type="entry name" value="CFAP99"/>
</dbReference>
<keyword evidence="1" id="KW-0175">Coiled coil</keyword>
<dbReference type="STRING" id="94128.A0A2A3E2Q3"/>
<name>A0A2A3E2Q3_APICC</name>